<dbReference type="InterPro" id="IPR007715">
    <property type="entry name" value="Coq4"/>
</dbReference>
<organism evidence="1 2">
    <name type="scientific">Cyanobium gracile UHCC 0139</name>
    <dbReference type="NCBI Taxonomy" id="3110308"/>
    <lineage>
        <taxon>Bacteria</taxon>
        <taxon>Bacillati</taxon>
        <taxon>Cyanobacteriota</taxon>
        <taxon>Cyanophyceae</taxon>
        <taxon>Synechococcales</taxon>
        <taxon>Prochlorococcaceae</taxon>
        <taxon>Cyanobium</taxon>
    </lineage>
</organism>
<protein>
    <submittedName>
        <fullName evidence="1">Coq4 family protein</fullName>
    </submittedName>
</protein>
<evidence type="ECO:0000313" key="2">
    <source>
        <dbReference type="Proteomes" id="UP001304461"/>
    </source>
</evidence>
<dbReference type="Proteomes" id="UP001304461">
    <property type="component" value="Unassembled WGS sequence"/>
</dbReference>
<reference evidence="1 2" key="1">
    <citation type="submission" date="2023-12" db="EMBL/GenBank/DDBJ databases">
        <title>Baltic Sea Cyanobacteria.</title>
        <authorList>
            <person name="Delbaje E."/>
            <person name="Fewer D.P."/>
            <person name="Shishido T.K."/>
        </authorList>
    </citation>
    <scope>NUCLEOTIDE SEQUENCE [LARGE SCALE GENOMIC DNA]</scope>
    <source>
        <strain evidence="1 2">UHCC 0139</strain>
    </source>
</reference>
<evidence type="ECO:0000313" key="1">
    <source>
        <dbReference type="EMBL" id="MEA5390676.1"/>
    </source>
</evidence>
<accession>A0ABU5RSC6</accession>
<proteinExistence type="predicted"/>
<dbReference type="RefSeq" id="WP_323304752.1">
    <property type="nucleotide sequence ID" value="NZ_JAYGHX010000002.1"/>
</dbReference>
<gene>
    <name evidence="1" type="ORF">VB738_05300</name>
</gene>
<comment type="caution">
    <text evidence="1">The sequence shown here is derived from an EMBL/GenBank/DDBJ whole genome shotgun (WGS) entry which is preliminary data.</text>
</comment>
<dbReference type="PANTHER" id="PTHR12922:SF7">
    <property type="entry name" value="UBIQUINONE BIOSYNTHESIS PROTEIN COQ4 HOMOLOG, MITOCHONDRIAL"/>
    <property type="match status" value="1"/>
</dbReference>
<sequence>MRFNLQQRLQSLRMVAGLAAFLKNPTELDSVFGVARSLQGSPLATQMQRHLLENPAMAALVAEGWRPAPIDMAALAALPEGSLGRTYAEQLQRLNLTPDSLIDPRPITTPAEYITHRLRETHDIVHVLTGFGIDGPGELGLQAFNLAQVRSPLAVLLVFGGLLGTLQDDEPLEPLLRALARGFELGLAARCLITFKLEEGWERPLTDWRRELGLPEPPMA</sequence>
<dbReference type="PANTHER" id="PTHR12922">
    <property type="entry name" value="UBIQUINONE BIOSYNTHESIS PROTEIN"/>
    <property type="match status" value="1"/>
</dbReference>
<dbReference type="Pfam" id="PF05019">
    <property type="entry name" value="Coq4"/>
    <property type="match status" value="1"/>
</dbReference>
<dbReference type="EMBL" id="JAYGHX010000002">
    <property type="protein sequence ID" value="MEA5390676.1"/>
    <property type="molecule type" value="Genomic_DNA"/>
</dbReference>
<name>A0ABU5RSC6_9CYAN</name>
<keyword evidence="2" id="KW-1185">Reference proteome</keyword>